<feature type="region of interest" description="Disordered" evidence="1">
    <location>
        <begin position="1"/>
        <end position="54"/>
    </location>
</feature>
<dbReference type="EMBL" id="FN430007">
    <property type="protein sequence ID" value="CAZ79991.1"/>
    <property type="molecule type" value="Genomic_DNA"/>
</dbReference>
<keyword evidence="3" id="KW-1185">Reference proteome</keyword>
<name>D5G648_TUBMM</name>
<gene>
    <name evidence="2" type="ORF">GSTUM_00001768001</name>
</gene>
<dbReference type="InParanoid" id="D5G648"/>
<proteinExistence type="predicted"/>
<dbReference type="Proteomes" id="UP000006911">
    <property type="component" value="Unassembled WGS sequence"/>
</dbReference>
<accession>D5G648</accession>
<dbReference type="RefSeq" id="XP_002835834.1">
    <property type="nucleotide sequence ID" value="XM_002835788.1"/>
</dbReference>
<protein>
    <submittedName>
        <fullName evidence="2">(Perigord truffle) hypothetical protein</fullName>
    </submittedName>
</protein>
<organism evidence="2 3">
    <name type="scientific">Tuber melanosporum (strain Mel28)</name>
    <name type="common">Perigord black truffle</name>
    <dbReference type="NCBI Taxonomy" id="656061"/>
    <lineage>
        <taxon>Eukaryota</taxon>
        <taxon>Fungi</taxon>
        <taxon>Dikarya</taxon>
        <taxon>Ascomycota</taxon>
        <taxon>Pezizomycotina</taxon>
        <taxon>Pezizomycetes</taxon>
        <taxon>Pezizales</taxon>
        <taxon>Tuberaceae</taxon>
        <taxon>Tuber</taxon>
    </lineage>
</organism>
<evidence type="ECO:0000256" key="1">
    <source>
        <dbReference type="SAM" id="MobiDB-lite"/>
    </source>
</evidence>
<sequence length="68" mass="7692">MAKVKGKYSKVNSQTTYRKRMLRGRREGEKAKGAVFLPFPFPPSPTTNRSINQRGFPTYHTCLTLSAS</sequence>
<dbReference type="HOGENOM" id="CLU_2795780_0_0_1"/>
<dbReference type="KEGG" id="tml:GSTUM_00001768001"/>
<reference evidence="2 3" key="1">
    <citation type="journal article" date="2010" name="Nature">
        <title>Perigord black truffle genome uncovers evolutionary origins and mechanisms of symbiosis.</title>
        <authorList>
            <person name="Martin F."/>
            <person name="Kohler A."/>
            <person name="Murat C."/>
            <person name="Balestrini R."/>
            <person name="Coutinho P.M."/>
            <person name="Jaillon O."/>
            <person name="Montanini B."/>
            <person name="Morin E."/>
            <person name="Noel B."/>
            <person name="Percudani R."/>
            <person name="Porcel B."/>
            <person name="Rubini A."/>
            <person name="Amicucci A."/>
            <person name="Amselem J."/>
            <person name="Anthouard V."/>
            <person name="Arcioni S."/>
            <person name="Artiguenave F."/>
            <person name="Aury J.M."/>
            <person name="Ballario P."/>
            <person name="Bolchi A."/>
            <person name="Brenna A."/>
            <person name="Brun A."/>
            <person name="Buee M."/>
            <person name="Cantarel B."/>
            <person name="Chevalier G."/>
            <person name="Couloux A."/>
            <person name="Da Silva C."/>
            <person name="Denoeud F."/>
            <person name="Duplessis S."/>
            <person name="Ghignone S."/>
            <person name="Hilselberger B."/>
            <person name="Iotti M."/>
            <person name="Marcais B."/>
            <person name="Mello A."/>
            <person name="Miranda M."/>
            <person name="Pacioni G."/>
            <person name="Quesneville H."/>
            <person name="Riccioni C."/>
            <person name="Ruotolo R."/>
            <person name="Splivallo R."/>
            <person name="Stocchi V."/>
            <person name="Tisserant E."/>
            <person name="Viscomi A.R."/>
            <person name="Zambonelli A."/>
            <person name="Zampieri E."/>
            <person name="Henrissat B."/>
            <person name="Lebrun M.H."/>
            <person name="Paolocci F."/>
            <person name="Bonfante P."/>
            <person name="Ottonello S."/>
            <person name="Wincker P."/>
        </authorList>
    </citation>
    <scope>NUCLEOTIDE SEQUENCE [LARGE SCALE GENOMIC DNA]</scope>
    <source>
        <strain evidence="2 3">Mel28</strain>
    </source>
</reference>
<dbReference type="GeneID" id="9187670"/>
<evidence type="ECO:0000313" key="3">
    <source>
        <dbReference type="Proteomes" id="UP000006911"/>
    </source>
</evidence>
<evidence type="ECO:0000313" key="2">
    <source>
        <dbReference type="EMBL" id="CAZ79991.1"/>
    </source>
</evidence>
<dbReference type="AlphaFoldDB" id="D5G648"/>